<dbReference type="AlphaFoldDB" id="A0A5N4DQW0"/>
<dbReference type="SMART" id="SM00096">
    <property type="entry name" value="UTG"/>
    <property type="match status" value="1"/>
</dbReference>
<feature type="non-terminal residue" evidence="6">
    <location>
        <position position="138"/>
    </location>
</feature>
<evidence type="ECO:0000313" key="6">
    <source>
        <dbReference type="EMBL" id="KAB1273450.1"/>
    </source>
</evidence>
<name>A0A5N4DQW0_CAMDR</name>
<dbReference type="InterPro" id="IPR053723">
    <property type="entry name" value="Secretoglobin_Domain_sf"/>
</dbReference>
<dbReference type="PRINTS" id="PR00827">
    <property type="entry name" value="FELALLERGEN"/>
</dbReference>
<dbReference type="PANTHER" id="PTHR21226">
    <property type="entry name" value="ABPA10-RELATED"/>
    <property type="match status" value="1"/>
</dbReference>
<evidence type="ECO:0000256" key="4">
    <source>
        <dbReference type="ARBA" id="ARBA00022729"/>
    </source>
</evidence>
<keyword evidence="7" id="KW-1185">Reference proteome</keyword>
<keyword evidence="4 5" id="KW-0732">Signal</keyword>
<sequence>MKPAGALLLLGAALLLILGGNCDICPVMKDDVNRFLVGTPEEYIAIVRQYNSNSLIEANARKLKSCVDGKLTLEDKQNALSALVSDYRIPEIKALQLTGEGFGVAGEEGCAYTGDQQCAFQLQLDLNAVSCYDPTDSI</sequence>
<protein>
    <submittedName>
        <fullName evidence="6">Major allergen I polypeptide chain 1</fullName>
    </submittedName>
</protein>
<evidence type="ECO:0000256" key="1">
    <source>
        <dbReference type="ARBA" id="ARBA00004613"/>
    </source>
</evidence>
<dbReference type="Gene3D" id="1.20.920.50">
    <property type="match status" value="1"/>
</dbReference>
<dbReference type="EMBL" id="JWIN03000009">
    <property type="protein sequence ID" value="KAB1273450.1"/>
    <property type="molecule type" value="Genomic_DNA"/>
</dbReference>
<dbReference type="InterPro" id="IPR016126">
    <property type="entry name" value="Secretoglobin"/>
</dbReference>
<comment type="caution">
    <text evidence="6">The sequence shown here is derived from an EMBL/GenBank/DDBJ whole genome shotgun (WGS) entry which is preliminary data.</text>
</comment>
<feature type="chain" id="PRO_5024370698" evidence="5">
    <location>
        <begin position="23"/>
        <end position="138"/>
    </location>
</feature>
<comment type="subcellular location">
    <subcellularLocation>
        <location evidence="1">Secreted</location>
    </subcellularLocation>
</comment>
<dbReference type="Proteomes" id="UP000299084">
    <property type="component" value="Unassembled WGS sequence"/>
</dbReference>
<dbReference type="GO" id="GO:0005576">
    <property type="term" value="C:extracellular region"/>
    <property type="evidence" value="ECO:0007669"/>
    <property type="project" value="UniProtKB-SubCell"/>
</dbReference>
<dbReference type="InterPro" id="IPR035960">
    <property type="entry name" value="Secretoglobin_sf"/>
</dbReference>
<dbReference type="Pfam" id="PF01099">
    <property type="entry name" value="Uteroglobin"/>
    <property type="match status" value="1"/>
</dbReference>
<dbReference type="SUPFAM" id="SSF48201">
    <property type="entry name" value="Uteroglobin-like"/>
    <property type="match status" value="1"/>
</dbReference>
<comment type="similarity">
    <text evidence="2">Belongs to the secretoglobin family.</text>
</comment>
<organism evidence="6 7">
    <name type="scientific">Camelus dromedarius</name>
    <name type="common">Dromedary</name>
    <name type="synonym">Arabian camel</name>
    <dbReference type="NCBI Taxonomy" id="9838"/>
    <lineage>
        <taxon>Eukaryota</taxon>
        <taxon>Metazoa</taxon>
        <taxon>Chordata</taxon>
        <taxon>Craniata</taxon>
        <taxon>Vertebrata</taxon>
        <taxon>Euteleostomi</taxon>
        <taxon>Mammalia</taxon>
        <taxon>Eutheria</taxon>
        <taxon>Laurasiatheria</taxon>
        <taxon>Artiodactyla</taxon>
        <taxon>Tylopoda</taxon>
        <taxon>Camelidae</taxon>
        <taxon>Camelus</taxon>
    </lineage>
</organism>
<evidence type="ECO:0000313" key="7">
    <source>
        <dbReference type="Proteomes" id="UP000299084"/>
    </source>
</evidence>
<keyword evidence="3" id="KW-0964">Secreted</keyword>
<dbReference type="PROSITE" id="PS51311">
    <property type="entry name" value="SCGB"/>
    <property type="match status" value="1"/>
</dbReference>
<evidence type="ECO:0000256" key="5">
    <source>
        <dbReference type="SAM" id="SignalP"/>
    </source>
</evidence>
<dbReference type="GO" id="GO:0005496">
    <property type="term" value="F:steroid binding"/>
    <property type="evidence" value="ECO:0007669"/>
    <property type="project" value="TreeGrafter"/>
</dbReference>
<evidence type="ECO:0000256" key="2">
    <source>
        <dbReference type="ARBA" id="ARBA00008650"/>
    </source>
</evidence>
<dbReference type="InterPro" id="IPR006178">
    <property type="entry name" value="CH1-like"/>
</dbReference>
<accession>A0A5N4DQW0</accession>
<reference evidence="6 7" key="1">
    <citation type="journal article" date="2019" name="Mol. Ecol. Resour.">
        <title>Improving Illumina assemblies with Hi-C and long reads: an example with the North African dromedary.</title>
        <authorList>
            <person name="Elbers J.P."/>
            <person name="Rogers M.F."/>
            <person name="Perelman P.L."/>
            <person name="Proskuryakova A.A."/>
            <person name="Serdyukova N.A."/>
            <person name="Johnson W.E."/>
            <person name="Horin P."/>
            <person name="Corander J."/>
            <person name="Murphy D."/>
            <person name="Burger P.A."/>
        </authorList>
    </citation>
    <scope>NUCLEOTIDE SEQUENCE [LARGE SCALE GENOMIC DNA]</scope>
    <source>
        <strain evidence="6">Drom800</strain>
        <tissue evidence="6">Blood</tissue>
    </source>
</reference>
<dbReference type="PANTHER" id="PTHR21226:SF8">
    <property type="entry name" value="ABPA10-RELATED"/>
    <property type="match status" value="1"/>
</dbReference>
<gene>
    <name evidence="6" type="ORF">Cadr_000011506</name>
</gene>
<feature type="signal peptide" evidence="5">
    <location>
        <begin position="1"/>
        <end position="22"/>
    </location>
</feature>
<evidence type="ECO:0000256" key="3">
    <source>
        <dbReference type="ARBA" id="ARBA00022525"/>
    </source>
</evidence>
<proteinExistence type="inferred from homology"/>